<comment type="caution">
    <text evidence="2">The sequence shown here is derived from an EMBL/GenBank/DDBJ whole genome shotgun (WGS) entry which is preliminary data.</text>
</comment>
<accession>A0A0A2TW60</accession>
<keyword evidence="2" id="KW-0378">Hydrolase</keyword>
<dbReference type="EMBL" id="AVBF01000012">
    <property type="protein sequence ID" value="KGP73530.1"/>
    <property type="molecule type" value="Genomic_DNA"/>
</dbReference>
<feature type="domain" description="Peptidase M16 C-terminal" evidence="1">
    <location>
        <begin position="184"/>
        <end position="358"/>
    </location>
</feature>
<organism evidence="2 3">
    <name type="scientific">Pontibacillus yanchengensis Y32</name>
    <dbReference type="NCBI Taxonomy" id="1385514"/>
    <lineage>
        <taxon>Bacteria</taxon>
        <taxon>Bacillati</taxon>
        <taxon>Bacillota</taxon>
        <taxon>Bacilli</taxon>
        <taxon>Bacillales</taxon>
        <taxon>Bacillaceae</taxon>
        <taxon>Pontibacillus</taxon>
    </lineage>
</organism>
<dbReference type="InterPro" id="IPR050361">
    <property type="entry name" value="MPP/UQCRC_Complex"/>
</dbReference>
<sequence>MSRVMEKKYEGQGYDLHIIPSNKYKTNTIAVKFKAPLERDSITKRALLPYVLQQATEQYPTARSFRTALDELYGAVLSVDASKKGEHHVMTFRMEVANDDFLSNQTDLLKKGMKMMEEIIFHPKVENGGLEESVIDREKQTLTQKIRSLKDDKMSYANTRLLDEMCEDEAYRFHVHGYEEDLSSITSTSLYEYYQYMLNKDKMDIYILGQFDEAEVESIVQESFTRKDALPNAKVQSGKQQGPEEPKEIVEKQNVQQGKLHLGYRTSIQFGDDDYYALQVFNGLFGGFPSSKLFMNVREKHSLAYYAASRFESHKGLLLVFSGIDPNDYNQAKDIIMKQMDAMKQGEFEEEEVAETRSLIVNQLLETMDNQHGLIEVLYHQVISGAFINPDQMIEEVKKVTKEDVLRVAEKIQLDTTYFLTKQEGGDHHE</sequence>
<evidence type="ECO:0000313" key="2">
    <source>
        <dbReference type="EMBL" id="KGP73530.1"/>
    </source>
</evidence>
<dbReference type="Proteomes" id="UP000030147">
    <property type="component" value="Unassembled WGS sequence"/>
</dbReference>
<dbReference type="PANTHER" id="PTHR11851">
    <property type="entry name" value="METALLOPROTEASE"/>
    <property type="match status" value="1"/>
</dbReference>
<dbReference type="STRING" id="1385514.N782_04745"/>
<dbReference type="GO" id="GO:0046872">
    <property type="term" value="F:metal ion binding"/>
    <property type="evidence" value="ECO:0007669"/>
    <property type="project" value="InterPro"/>
</dbReference>
<evidence type="ECO:0000259" key="1">
    <source>
        <dbReference type="Pfam" id="PF05193"/>
    </source>
</evidence>
<dbReference type="SUPFAM" id="SSF63411">
    <property type="entry name" value="LuxS/MPP-like metallohydrolase"/>
    <property type="match status" value="2"/>
</dbReference>
<dbReference type="InterPro" id="IPR011249">
    <property type="entry name" value="Metalloenz_LuxS/M16"/>
</dbReference>
<dbReference type="OrthoDB" id="9762085at2"/>
<dbReference type="GO" id="GO:0008233">
    <property type="term" value="F:peptidase activity"/>
    <property type="evidence" value="ECO:0007669"/>
    <property type="project" value="UniProtKB-KW"/>
</dbReference>
<protein>
    <submittedName>
        <fullName evidence="2">Zinc protease</fullName>
    </submittedName>
</protein>
<keyword evidence="2" id="KW-0645">Protease</keyword>
<reference evidence="2 3" key="1">
    <citation type="journal article" date="2015" name="Stand. Genomic Sci.">
        <title>High quality draft genome sequence of the moderately halophilic bacterium Pontibacillus yanchengensis Y32(T) and comparison among Pontibacillus genomes.</title>
        <authorList>
            <person name="Huang J."/>
            <person name="Qiao Z.X."/>
            <person name="Tang J.W."/>
            <person name="Wang G."/>
        </authorList>
    </citation>
    <scope>NUCLEOTIDE SEQUENCE [LARGE SCALE GENOMIC DNA]</scope>
    <source>
        <strain evidence="2 3">Y32</strain>
    </source>
</reference>
<dbReference type="Pfam" id="PF05193">
    <property type="entry name" value="Peptidase_M16_C"/>
    <property type="match status" value="1"/>
</dbReference>
<name>A0A0A2TW60_9BACI</name>
<dbReference type="NCBIfam" id="NF047422">
    <property type="entry name" value="YfmF_fam"/>
    <property type="match status" value="1"/>
</dbReference>
<keyword evidence="3" id="KW-1185">Reference proteome</keyword>
<evidence type="ECO:0000313" key="3">
    <source>
        <dbReference type="Proteomes" id="UP000030147"/>
    </source>
</evidence>
<dbReference type="AlphaFoldDB" id="A0A0A2TW60"/>
<dbReference type="Gene3D" id="3.30.830.10">
    <property type="entry name" value="Metalloenzyme, LuxS/M16 peptidase-like"/>
    <property type="match status" value="2"/>
</dbReference>
<dbReference type="RefSeq" id="WP_036817556.1">
    <property type="nucleotide sequence ID" value="NZ_AVBF01000012.1"/>
</dbReference>
<proteinExistence type="predicted"/>
<dbReference type="InterPro" id="IPR007863">
    <property type="entry name" value="Peptidase_M16_C"/>
</dbReference>
<gene>
    <name evidence="2" type="ORF">N782_04745</name>
</gene>
<dbReference type="eggNOG" id="COG0612">
    <property type="taxonomic scope" value="Bacteria"/>
</dbReference>
<dbReference type="GO" id="GO:0006508">
    <property type="term" value="P:proteolysis"/>
    <property type="evidence" value="ECO:0007669"/>
    <property type="project" value="UniProtKB-KW"/>
</dbReference>
<dbReference type="PANTHER" id="PTHR11851:SF186">
    <property type="entry name" value="INACTIVE METALLOPROTEASE YMFF-RELATED"/>
    <property type="match status" value="1"/>
</dbReference>